<evidence type="ECO:0000313" key="6">
    <source>
        <dbReference type="Proteomes" id="UP000249757"/>
    </source>
</evidence>
<dbReference type="Proteomes" id="UP000245464">
    <property type="component" value="Chromosome 1"/>
</dbReference>
<dbReference type="EMBL" id="NRDI02000003">
    <property type="protein sequence ID" value="KAI1518289.1"/>
    <property type="molecule type" value="Genomic_DNA"/>
</dbReference>
<proteinExistence type="predicted"/>
<comment type="caution">
    <text evidence="3">The sequence shown here is derived from an EMBL/GenBank/DDBJ whole genome shotgun (WGS) entry which is preliminary data.</text>
</comment>
<reference evidence="3 5" key="1">
    <citation type="journal article" date="2018" name="BMC Genomics">
        <title>Comparative genomics of the wheat fungal pathogen Pyrenophora tritici-repentis reveals chromosomal variations and genome plasticity.</title>
        <authorList>
            <person name="Moolhuijzen P."/>
            <person name="See P.T."/>
            <person name="Hane J.K."/>
            <person name="Shi G."/>
            <person name="Liu Z."/>
            <person name="Oliver R.P."/>
            <person name="Moffat C.S."/>
        </authorList>
    </citation>
    <scope>NUCLEOTIDE SEQUENCE [LARGE SCALE GENOMIC DNA]</scope>
    <source>
        <strain evidence="3">M4</strain>
    </source>
</reference>
<sequence>MFVYVDDIVMAFHPSNRHLHREFEKKLEEHYGLKCLGELKWFLGIRVVRDINARTIHLVQDAYIDKVAAKYNIISAGRPSEVPMLANYLEQSLEEPNKARTKTYQELVGHLAYLTQHTRPDLARAHVIHASHLINPGQAHVESIRRVWRHILETKYRALQAQAINEVEIQEYLATPQDYRDPIFFGASDASFADDVETRRSSQGYVFQLFGMTVDWKSTLQRTVTKSTTEAELLALSLAGSETDFPTSK</sequence>
<accession>A0A834VVU3</accession>
<reference evidence="4" key="2">
    <citation type="submission" date="2021-05" db="EMBL/GenBank/DDBJ databases">
        <authorList>
            <person name="Moolhuijzen P.M."/>
            <person name="Moffat C.S."/>
        </authorList>
    </citation>
    <scope>NUCLEOTIDE SEQUENCE</scope>
    <source>
        <strain evidence="4">86-124</strain>
    </source>
</reference>
<keyword evidence="6" id="KW-1185">Reference proteome</keyword>
<dbReference type="CDD" id="cd09272">
    <property type="entry name" value="RNase_HI_RT_Ty1"/>
    <property type="match status" value="1"/>
</dbReference>
<dbReference type="Pfam" id="PF07727">
    <property type="entry name" value="RVT_2"/>
    <property type="match status" value="1"/>
</dbReference>
<reference evidence="4" key="3">
    <citation type="journal article" date="2022" name="bioRxiv">
        <title>A global pangenome for the wheat fungal pathogen Pyrenophora tritici-repentis and prediction of effector protein structural homology.</title>
        <authorList>
            <person name="Moolhuijzen P."/>
            <person name="See P.T."/>
            <person name="Shi G."/>
            <person name="Powell H.R."/>
            <person name="Cockram J."/>
            <person name="Jorgensen L.N."/>
            <person name="Benslimane H."/>
            <person name="Strelkov S.E."/>
            <person name="Turner J."/>
            <person name="Liu Z."/>
            <person name="Moffat C.S."/>
        </authorList>
    </citation>
    <scope>NUCLEOTIDE SEQUENCE</scope>
    <source>
        <strain evidence="4">86-124</strain>
    </source>
</reference>
<dbReference type="InterPro" id="IPR013103">
    <property type="entry name" value="RVT_2"/>
</dbReference>
<protein>
    <submittedName>
        <fullName evidence="4">Pol protein</fullName>
    </submittedName>
</protein>
<gene>
    <name evidence="4" type="ORF">Ptr86124_003590</name>
    <name evidence="2" type="ORF">PtrM4_022090</name>
    <name evidence="3" type="ORF">PtrM4_022150</name>
</gene>
<dbReference type="EMBL" id="NQIK02000001">
    <property type="protein sequence ID" value="KAF7577975.1"/>
    <property type="molecule type" value="Genomic_DNA"/>
</dbReference>
<dbReference type="PANTHER" id="PTHR11439">
    <property type="entry name" value="GAG-POL-RELATED RETROTRANSPOSON"/>
    <property type="match status" value="1"/>
</dbReference>
<evidence type="ECO:0000259" key="1">
    <source>
        <dbReference type="Pfam" id="PF07727"/>
    </source>
</evidence>
<reference evidence="6" key="4">
    <citation type="journal article" date="2022" name="Microb. Genom.">
        <title>A global pangenome for the wheat fungal pathogen Pyrenophora tritici-repentis and prediction of effector protein structural homology.</title>
        <authorList>
            <person name="Moolhuijzen P.M."/>
            <person name="See P.T."/>
            <person name="Shi G."/>
            <person name="Powell H.R."/>
            <person name="Cockram J."/>
            <person name="Jorgensen L.N."/>
            <person name="Benslimane H."/>
            <person name="Strelkov S.E."/>
            <person name="Turner J."/>
            <person name="Liu Z."/>
            <person name="Moffat C.S."/>
        </authorList>
    </citation>
    <scope>NUCLEOTIDE SEQUENCE [LARGE SCALE GENOMIC DNA]</scope>
</reference>
<evidence type="ECO:0000313" key="2">
    <source>
        <dbReference type="EMBL" id="KAF7577969.1"/>
    </source>
</evidence>
<name>A0A834VVU3_9PLEO</name>
<dbReference type="EMBL" id="NQIK02000001">
    <property type="protein sequence ID" value="KAF7577969.1"/>
    <property type="molecule type" value="Genomic_DNA"/>
</dbReference>
<evidence type="ECO:0000313" key="5">
    <source>
        <dbReference type="Proteomes" id="UP000245464"/>
    </source>
</evidence>
<dbReference type="AlphaFoldDB" id="A0A834VVU3"/>
<dbReference type="Proteomes" id="UP000249757">
    <property type="component" value="Unassembled WGS sequence"/>
</dbReference>
<feature type="domain" description="Reverse transcriptase Ty1/copia-type" evidence="1">
    <location>
        <begin position="3"/>
        <end position="85"/>
    </location>
</feature>
<evidence type="ECO:0000313" key="4">
    <source>
        <dbReference type="EMBL" id="KAI1518289.1"/>
    </source>
</evidence>
<organism evidence="3 5">
    <name type="scientific">Pyrenophora tritici-repentis</name>
    <dbReference type="NCBI Taxonomy" id="45151"/>
    <lineage>
        <taxon>Eukaryota</taxon>
        <taxon>Fungi</taxon>
        <taxon>Dikarya</taxon>
        <taxon>Ascomycota</taxon>
        <taxon>Pezizomycotina</taxon>
        <taxon>Dothideomycetes</taxon>
        <taxon>Pleosporomycetidae</taxon>
        <taxon>Pleosporales</taxon>
        <taxon>Pleosporineae</taxon>
        <taxon>Pleosporaceae</taxon>
        <taxon>Pyrenophora</taxon>
    </lineage>
</organism>
<evidence type="ECO:0000313" key="3">
    <source>
        <dbReference type="EMBL" id="KAF7577975.1"/>
    </source>
</evidence>